<reference evidence="2 3" key="1">
    <citation type="submission" date="2018-02" db="EMBL/GenBank/DDBJ databases">
        <title>The genomes of Aspergillus section Nigri reveals drivers in fungal speciation.</title>
        <authorList>
            <consortium name="DOE Joint Genome Institute"/>
            <person name="Vesth T.C."/>
            <person name="Nybo J."/>
            <person name="Theobald S."/>
            <person name="Brandl J."/>
            <person name="Frisvad J.C."/>
            <person name="Nielsen K.F."/>
            <person name="Lyhne E.K."/>
            <person name="Kogle M.E."/>
            <person name="Kuo A."/>
            <person name="Riley R."/>
            <person name="Clum A."/>
            <person name="Nolan M."/>
            <person name="Lipzen A."/>
            <person name="Salamov A."/>
            <person name="Henrissat B."/>
            <person name="Wiebenga A."/>
            <person name="De vries R.P."/>
            <person name="Grigoriev I.V."/>
            <person name="Mortensen U.H."/>
            <person name="Andersen M.R."/>
            <person name="Baker S.E."/>
        </authorList>
    </citation>
    <scope>NUCLEOTIDE SEQUENCE [LARGE SCALE GENOMIC DNA]</scope>
    <source>
        <strain evidence="2 3">CBS 114.51</strain>
    </source>
</reference>
<evidence type="ECO:0000313" key="2">
    <source>
        <dbReference type="EMBL" id="RAH80729.1"/>
    </source>
</evidence>
<dbReference type="EMBL" id="KZ824801">
    <property type="protein sequence ID" value="RAH80729.1"/>
    <property type="molecule type" value="Genomic_DNA"/>
</dbReference>
<proteinExistence type="predicted"/>
<gene>
    <name evidence="2" type="ORF">BO86DRAFT_122767</name>
</gene>
<dbReference type="GeneID" id="37169717"/>
<feature type="compositionally biased region" description="Low complexity" evidence="1">
    <location>
        <begin position="93"/>
        <end position="120"/>
    </location>
</feature>
<name>A0A8T8WZI2_ASPJA</name>
<dbReference type="Pfam" id="PF11312">
    <property type="entry name" value="Methyltransf_34"/>
    <property type="match status" value="1"/>
</dbReference>
<dbReference type="AlphaFoldDB" id="A0A8T8WZI2"/>
<dbReference type="OrthoDB" id="6419443at2759"/>
<sequence>MGPSRQGPSKKSAKATQGRGGSKNEPKKRTTTQGKHRPQDADSAGNQIDISTTIPLTLQQLLLNIFKAALLTHRVPSSSSRPIENGDEGHAGAAVAQTPEAVAAEQPQQPQQQQQQQPPQLDIKGLIQTIKSHLYNRDFDSAFTDADEELLRAYALRWSSSRALGYAGIFRALLAVLLKREGQGGAPGAGAAATNSAGEGDDDEAEEEGVSGHVVCIGGGAGAEIVALAAAWRDWTDAVAGGEQAAPRTLAAAAGDLSLHETNDPDASHTVEEASTPTARSGKPQRHRLSVTAIDIADWSPIVDRLVSTIRSPAVAGSDAHPAPLYRDAGLRMSRPDAQPDPNSAPAASSSFQVGFQKLDVLSASEEALRSLVRPPREHDTSTSTPVLVTLMFTLNELFSTSMARATGFLLRLTDLLRPGAVLLVVDSPGSYSTLKLGKNSGGSGGGGGEGEESARSSTSERQYPMKFLLDHALLSVAAGKWERLFSQDSRWWRRDAARLRYGVGDAAGLEDMRFQVHIYRRLAD</sequence>
<dbReference type="Proteomes" id="UP000249497">
    <property type="component" value="Unassembled WGS sequence"/>
</dbReference>
<feature type="compositionally biased region" description="Low complexity" evidence="1">
    <location>
        <begin position="189"/>
        <end position="198"/>
    </location>
</feature>
<protein>
    <recommendedName>
        <fullName evidence="4">25S rRNA (Uridine(2843)-N(3))-methyltransferase</fullName>
    </recommendedName>
</protein>
<feature type="compositionally biased region" description="Gly residues" evidence="1">
    <location>
        <begin position="440"/>
        <end position="449"/>
    </location>
</feature>
<feature type="compositionally biased region" description="Acidic residues" evidence="1">
    <location>
        <begin position="199"/>
        <end position="209"/>
    </location>
</feature>
<evidence type="ECO:0000313" key="3">
    <source>
        <dbReference type="Proteomes" id="UP000249497"/>
    </source>
</evidence>
<feature type="region of interest" description="Disordered" evidence="1">
    <location>
        <begin position="259"/>
        <end position="287"/>
    </location>
</feature>
<feature type="region of interest" description="Disordered" evidence="1">
    <location>
        <begin position="1"/>
        <end position="46"/>
    </location>
</feature>
<feature type="region of interest" description="Disordered" evidence="1">
    <location>
        <begin position="436"/>
        <end position="458"/>
    </location>
</feature>
<feature type="compositionally biased region" description="Basic and acidic residues" evidence="1">
    <location>
        <begin position="259"/>
        <end position="272"/>
    </location>
</feature>
<feature type="region of interest" description="Disordered" evidence="1">
    <location>
        <begin position="77"/>
        <end position="120"/>
    </location>
</feature>
<evidence type="ECO:0008006" key="4">
    <source>
        <dbReference type="Google" id="ProtNLM"/>
    </source>
</evidence>
<keyword evidence="3" id="KW-1185">Reference proteome</keyword>
<evidence type="ECO:0000256" key="1">
    <source>
        <dbReference type="SAM" id="MobiDB-lite"/>
    </source>
</evidence>
<organism evidence="2 3">
    <name type="scientific">Aspergillus japonicus CBS 114.51</name>
    <dbReference type="NCBI Taxonomy" id="1448312"/>
    <lineage>
        <taxon>Eukaryota</taxon>
        <taxon>Fungi</taxon>
        <taxon>Dikarya</taxon>
        <taxon>Ascomycota</taxon>
        <taxon>Pezizomycotina</taxon>
        <taxon>Eurotiomycetes</taxon>
        <taxon>Eurotiomycetidae</taxon>
        <taxon>Eurotiales</taxon>
        <taxon>Aspergillaceae</taxon>
        <taxon>Aspergillus</taxon>
        <taxon>Aspergillus subgen. Circumdati</taxon>
    </lineage>
</organism>
<accession>A0A8T8WZI2</accession>
<dbReference type="InterPro" id="IPR021463">
    <property type="entry name" value="Methyltransf_34"/>
</dbReference>
<feature type="region of interest" description="Disordered" evidence="1">
    <location>
        <begin position="184"/>
        <end position="209"/>
    </location>
</feature>
<dbReference type="RefSeq" id="XP_025526623.1">
    <property type="nucleotide sequence ID" value="XM_025666025.1"/>
</dbReference>